<reference evidence="3 4" key="1">
    <citation type="submission" date="2016-10" db="EMBL/GenBank/DDBJ databases">
        <authorList>
            <person name="de Groot N.N."/>
        </authorList>
    </citation>
    <scope>NUCLEOTIDE SEQUENCE [LARGE SCALE GENOMIC DNA]</scope>
    <source>
        <strain evidence="3 4">CGMCC 4.2026</strain>
    </source>
</reference>
<dbReference type="Proteomes" id="UP000181951">
    <property type="component" value="Unassembled WGS sequence"/>
</dbReference>
<dbReference type="EMBL" id="FODD01000051">
    <property type="protein sequence ID" value="SEO88612.1"/>
    <property type="molecule type" value="Genomic_DNA"/>
</dbReference>
<feature type="region of interest" description="Disordered" evidence="1">
    <location>
        <begin position="1"/>
        <end position="22"/>
    </location>
</feature>
<dbReference type="AlphaFoldDB" id="A0A1H8TCI1"/>
<dbReference type="STRING" id="310780.SAMN05216267_105116"/>
<feature type="domain" description="Ferric siderophore reductase C-terminal" evidence="2">
    <location>
        <begin position="243"/>
        <end position="266"/>
    </location>
</feature>
<proteinExistence type="predicted"/>
<feature type="compositionally biased region" description="Low complexity" evidence="1">
    <location>
        <begin position="12"/>
        <end position="22"/>
    </location>
</feature>
<dbReference type="Pfam" id="PF11575">
    <property type="entry name" value="FhuF_C"/>
    <property type="match status" value="1"/>
</dbReference>
<name>A0A1H8TCI1_9ACTN</name>
<dbReference type="InterPro" id="IPR024726">
    <property type="entry name" value="FhuF_C"/>
</dbReference>
<organism evidence="3 4">
    <name type="scientific">Actinacidiphila rubida</name>
    <dbReference type="NCBI Taxonomy" id="310780"/>
    <lineage>
        <taxon>Bacteria</taxon>
        <taxon>Bacillati</taxon>
        <taxon>Actinomycetota</taxon>
        <taxon>Actinomycetes</taxon>
        <taxon>Kitasatosporales</taxon>
        <taxon>Streptomycetaceae</taxon>
        <taxon>Actinacidiphila</taxon>
    </lineage>
</organism>
<dbReference type="GO" id="GO:0051537">
    <property type="term" value="F:2 iron, 2 sulfur cluster binding"/>
    <property type="evidence" value="ECO:0007669"/>
    <property type="project" value="InterPro"/>
</dbReference>
<accession>A0A1H8TCI1</accession>
<evidence type="ECO:0000313" key="4">
    <source>
        <dbReference type="Proteomes" id="UP000181951"/>
    </source>
</evidence>
<evidence type="ECO:0000259" key="2">
    <source>
        <dbReference type="Pfam" id="PF11575"/>
    </source>
</evidence>
<dbReference type="RefSeq" id="WP_245791737.1">
    <property type="nucleotide sequence ID" value="NZ_FODD01000051.1"/>
</dbReference>
<keyword evidence="4" id="KW-1185">Reference proteome</keyword>
<gene>
    <name evidence="3" type="ORF">SAMN05216267_105116</name>
</gene>
<sequence>MTEGAAGRGRSGEAAAPGGAAELPGTESALAALGPFFTVDRHSPAHPPSGTWRELREIIRDPAVLDERVSSVRQFLAAGSGGTAGTVEIRVAASVAHLGMAARLASPLLATAFLRRRVPLLTLDDLRWQPLLGGAFPLSLPWDPRTADLARAGGPLSTVLVDGVARPLAGAFARFGVSERILRGNTASALAGAARMLATARGEARLLVGPSPEARLLVEELLRHPYLRDAGAYAPTGPGSFRRRSCCLIYRAAPGRDGALCGDCVLDRPPARTP</sequence>
<evidence type="ECO:0000313" key="3">
    <source>
        <dbReference type="EMBL" id="SEO88612.1"/>
    </source>
</evidence>
<evidence type="ECO:0000256" key="1">
    <source>
        <dbReference type="SAM" id="MobiDB-lite"/>
    </source>
</evidence>
<protein>
    <submittedName>
        <fullName evidence="3">FhuF 2Fe-2S C-terminal domain-containing protein</fullName>
    </submittedName>
</protein>